<protein>
    <recommendedName>
        <fullName evidence="3">Lipoprotein</fullName>
    </recommendedName>
</protein>
<evidence type="ECO:0008006" key="3">
    <source>
        <dbReference type="Google" id="ProtNLM"/>
    </source>
</evidence>
<comment type="caution">
    <text evidence="1">The sequence shown here is derived from an EMBL/GenBank/DDBJ whole genome shotgun (WGS) entry which is preliminary data.</text>
</comment>
<evidence type="ECO:0000313" key="2">
    <source>
        <dbReference type="Proteomes" id="UP001218788"/>
    </source>
</evidence>
<proteinExistence type="predicted"/>
<evidence type="ECO:0000313" key="1">
    <source>
        <dbReference type="EMBL" id="MDC8832879.1"/>
    </source>
</evidence>
<dbReference type="Proteomes" id="UP001218788">
    <property type="component" value="Unassembled WGS sequence"/>
</dbReference>
<dbReference type="EMBL" id="JAQQXP010000004">
    <property type="protein sequence ID" value="MDC8832879.1"/>
    <property type="molecule type" value="Genomic_DNA"/>
</dbReference>
<sequence>MKLVIILSAVLLISGCETQADNREDEAILAALQEVSDIVTGVTWSKCVDVPGKNIKNCAFTYTFKSAKYTSAEAVSDFTILESSWALTENPEIIKRHQSDRYKAFLLSGTSRLLKDAEFGLGGIKSAVEICAYMNPNSPEQCASGVNGVPKYPNKNNVTINVIDAKVIVKYEQPPIPDTTPTQIIYSLESIKPIRWKAECSEYKDCEDFVL</sequence>
<gene>
    <name evidence="1" type="ORF">OIK42_19165</name>
</gene>
<organism evidence="1 2">
    <name type="scientific">Alteromonas gilva</name>
    <dbReference type="NCBI Taxonomy" id="2987522"/>
    <lineage>
        <taxon>Bacteria</taxon>
        <taxon>Pseudomonadati</taxon>
        <taxon>Pseudomonadota</taxon>
        <taxon>Gammaproteobacteria</taxon>
        <taxon>Alteromonadales</taxon>
        <taxon>Alteromonadaceae</taxon>
        <taxon>Alteromonas/Salinimonas group</taxon>
        <taxon>Alteromonas</taxon>
    </lineage>
</organism>
<reference evidence="1 2" key="1">
    <citation type="submission" date="2022-10" db="EMBL/GenBank/DDBJ databases">
        <title>Alteromonas sp. chi3 Genome sequencing.</title>
        <authorList>
            <person name="Park S."/>
        </authorList>
    </citation>
    <scope>NUCLEOTIDE SEQUENCE [LARGE SCALE GENOMIC DNA]</scope>
    <source>
        <strain evidence="2">chi3</strain>
    </source>
</reference>
<dbReference type="RefSeq" id="WP_273642775.1">
    <property type="nucleotide sequence ID" value="NZ_JAQQXP010000004.1"/>
</dbReference>
<keyword evidence="2" id="KW-1185">Reference proteome</keyword>
<dbReference type="PROSITE" id="PS51257">
    <property type="entry name" value="PROKAR_LIPOPROTEIN"/>
    <property type="match status" value="1"/>
</dbReference>
<name>A0ABT5L733_9ALTE</name>
<accession>A0ABT5L733</accession>